<feature type="compositionally biased region" description="Basic and acidic residues" evidence="9">
    <location>
        <begin position="284"/>
        <end position="293"/>
    </location>
</feature>
<evidence type="ECO:0000259" key="13">
    <source>
        <dbReference type="PROSITE" id="PS52002"/>
    </source>
</evidence>
<dbReference type="InterPro" id="IPR010920">
    <property type="entry name" value="LSM_dom_sf"/>
</dbReference>
<feature type="region of interest" description="Disordered" evidence="9">
    <location>
        <begin position="469"/>
        <end position="602"/>
    </location>
</feature>
<feature type="domain" description="Sm" evidence="13">
    <location>
        <begin position="1"/>
        <end position="81"/>
    </location>
</feature>
<dbReference type="VEuPathDB" id="VectorBase:MDOA004611"/>
<dbReference type="Pfam" id="PF09532">
    <property type="entry name" value="FDF"/>
    <property type="match status" value="1"/>
</dbReference>
<dbReference type="GO" id="GO:0006397">
    <property type="term" value="P:mRNA processing"/>
    <property type="evidence" value="ECO:0007669"/>
    <property type="project" value="UniProtKB-KW"/>
</dbReference>
<protein>
    <recommendedName>
        <fullName evidence="15">Scd6-like protein</fullName>
    </recommendedName>
</protein>
<gene>
    <name evidence="14" type="primary">101900251</name>
</gene>
<dbReference type="PROSITE" id="PS51536">
    <property type="entry name" value="TFG"/>
    <property type="match status" value="1"/>
</dbReference>
<feature type="compositionally biased region" description="Basic and acidic residues" evidence="9">
    <location>
        <begin position="392"/>
        <end position="412"/>
    </location>
</feature>
<dbReference type="GO" id="GO:0000932">
    <property type="term" value="C:P-body"/>
    <property type="evidence" value="ECO:0007669"/>
    <property type="project" value="TreeGrafter"/>
</dbReference>
<dbReference type="PANTHER" id="PTHR13586">
    <property type="entry name" value="SCD6 PROTEIN-RELATED"/>
    <property type="match status" value="1"/>
</dbReference>
<dbReference type="SUPFAM" id="SSF50182">
    <property type="entry name" value="Sm-like ribonucleoproteins"/>
    <property type="match status" value="1"/>
</dbReference>
<dbReference type="SMART" id="SM01199">
    <property type="entry name" value="FDF"/>
    <property type="match status" value="1"/>
</dbReference>
<dbReference type="GO" id="GO:0034063">
    <property type="term" value="P:stress granule assembly"/>
    <property type="evidence" value="ECO:0007669"/>
    <property type="project" value="TreeGrafter"/>
</dbReference>
<dbReference type="SMART" id="SM01271">
    <property type="entry name" value="LSM14"/>
    <property type="match status" value="1"/>
</dbReference>
<feature type="compositionally biased region" description="Low complexity" evidence="9">
    <location>
        <begin position="470"/>
        <end position="493"/>
    </location>
</feature>
<dbReference type="GO" id="GO:0033962">
    <property type="term" value="P:P-body assembly"/>
    <property type="evidence" value="ECO:0007669"/>
    <property type="project" value="TreeGrafter"/>
</dbReference>
<feature type="domain" description="DFDF" evidence="10">
    <location>
        <begin position="360"/>
        <end position="396"/>
    </location>
</feature>
<dbReference type="GO" id="GO:0003729">
    <property type="term" value="F:mRNA binding"/>
    <property type="evidence" value="ECO:0007669"/>
    <property type="project" value="TreeGrafter"/>
</dbReference>
<feature type="region of interest" description="Disordered" evidence="9">
    <location>
        <begin position="390"/>
        <end position="433"/>
    </location>
</feature>
<evidence type="ECO:0000259" key="11">
    <source>
        <dbReference type="PROSITE" id="PS51513"/>
    </source>
</evidence>
<evidence type="ECO:0008006" key="15">
    <source>
        <dbReference type="Google" id="ProtNLM"/>
    </source>
</evidence>
<feature type="short sequence motif" description="FFD box" evidence="7">
    <location>
        <begin position="430"/>
        <end position="446"/>
    </location>
</feature>
<feature type="short sequence motif" description="TFG box" evidence="8">
    <location>
        <begin position="453"/>
        <end position="473"/>
    </location>
</feature>
<keyword evidence="5" id="KW-0507">mRNA processing</keyword>
<dbReference type="InterPro" id="IPR025762">
    <property type="entry name" value="DFDF"/>
</dbReference>
<evidence type="ECO:0000256" key="5">
    <source>
        <dbReference type="ARBA" id="ARBA00022664"/>
    </source>
</evidence>
<dbReference type="PANTHER" id="PTHR13586:SF0">
    <property type="entry name" value="TRAILER HITCH, ISOFORM H"/>
    <property type="match status" value="1"/>
</dbReference>
<feature type="compositionally biased region" description="Low complexity" evidence="9">
    <location>
        <begin position="308"/>
        <end position="333"/>
    </location>
</feature>
<dbReference type="InterPro" id="IPR019050">
    <property type="entry name" value="FDF_dom"/>
</dbReference>
<name>A0A1I8MGD8_MUSDO</name>
<dbReference type="AlphaFoldDB" id="A0A1I8MGD8"/>
<keyword evidence="4" id="KW-0678">Repressor</keyword>
<evidence type="ECO:0000256" key="1">
    <source>
        <dbReference type="ARBA" id="ARBA00004496"/>
    </source>
</evidence>
<feature type="compositionally biased region" description="Low complexity" evidence="9">
    <location>
        <begin position="505"/>
        <end position="516"/>
    </location>
</feature>
<dbReference type="PROSITE" id="PS51512">
    <property type="entry name" value="DFDF"/>
    <property type="match status" value="1"/>
</dbReference>
<dbReference type="FunFam" id="2.30.30.100:FF:000033">
    <property type="entry name" value="Trailer hitch, isoform C"/>
    <property type="match status" value="1"/>
</dbReference>
<feature type="domain" description="FFD box profile" evidence="11">
    <location>
        <begin position="430"/>
        <end position="446"/>
    </location>
</feature>
<dbReference type="CDD" id="cd01736">
    <property type="entry name" value="LSm14_N"/>
    <property type="match status" value="1"/>
</dbReference>
<feature type="region of interest" description="Disordered" evidence="9">
    <location>
        <begin position="216"/>
        <end position="333"/>
    </location>
</feature>
<dbReference type="EnsemblMetazoa" id="MDOA004611-RF">
    <property type="protein sequence ID" value="MDOA004611-PF"/>
    <property type="gene ID" value="MDOA004611"/>
</dbReference>
<evidence type="ECO:0000256" key="4">
    <source>
        <dbReference type="ARBA" id="ARBA00022491"/>
    </source>
</evidence>
<feature type="compositionally biased region" description="Low complexity" evidence="9">
    <location>
        <begin position="556"/>
        <end position="585"/>
    </location>
</feature>
<dbReference type="InterPro" id="IPR025768">
    <property type="entry name" value="TFG_box"/>
</dbReference>
<dbReference type="PROSITE" id="PS52002">
    <property type="entry name" value="SM"/>
    <property type="match status" value="1"/>
</dbReference>
<feature type="compositionally biased region" description="Low complexity" evidence="9">
    <location>
        <begin position="528"/>
        <end position="547"/>
    </location>
</feature>
<evidence type="ECO:0000256" key="3">
    <source>
        <dbReference type="ARBA" id="ARBA00022490"/>
    </source>
</evidence>
<organism evidence="14">
    <name type="scientific">Musca domestica</name>
    <name type="common">House fly</name>
    <dbReference type="NCBI Taxonomy" id="7370"/>
    <lineage>
        <taxon>Eukaryota</taxon>
        <taxon>Metazoa</taxon>
        <taxon>Ecdysozoa</taxon>
        <taxon>Arthropoda</taxon>
        <taxon>Hexapoda</taxon>
        <taxon>Insecta</taxon>
        <taxon>Pterygota</taxon>
        <taxon>Neoptera</taxon>
        <taxon>Endopterygota</taxon>
        <taxon>Diptera</taxon>
        <taxon>Brachycera</taxon>
        <taxon>Muscomorpha</taxon>
        <taxon>Muscoidea</taxon>
        <taxon>Muscidae</taxon>
        <taxon>Musca</taxon>
    </lineage>
</organism>
<evidence type="ECO:0000259" key="12">
    <source>
        <dbReference type="PROSITE" id="PS51536"/>
    </source>
</evidence>
<dbReference type="Gene3D" id="2.30.30.100">
    <property type="match status" value="1"/>
</dbReference>
<evidence type="ECO:0000256" key="8">
    <source>
        <dbReference type="PROSITE-ProRule" id="PRU00869"/>
    </source>
</evidence>
<evidence type="ECO:0000256" key="6">
    <source>
        <dbReference type="ARBA" id="ARBA00059323"/>
    </source>
</evidence>
<evidence type="ECO:0000259" key="10">
    <source>
        <dbReference type="PROSITE" id="PS51512"/>
    </source>
</evidence>
<proteinExistence type="inferred from homology"/>
<dbReference type="OrthoDB" id="21539at2759"/>
<comment type="similarity">
    <text evidence="2">Belongs to the LSM14 family.</text>
</comment>
<accession>A0A1I8MGD8</accession>
<feature type="region of interest" description="Disordered" evidence="9">
    <location>
        <begin position="145"/>
        <end position="186"/>
    </location>
</feature>
<feature type="compositionally biased region" description="Low complexity" evidence="9">
    <location>
        <begin position="221"/>
        <end position="239"/>
    </location>
</feature>
<reference evidence="14" key="1">
    <citation type="submission" date="2020-05" db="UniProtKB">
        <authorList>
            <consortium name="EnsemblMetazoa"/>
        </authorList>
    </citation>
    <scope>IDENTIFICATION</scope>
    <source>
        <strain evidence="14">Aabys</strain>
    </source>
</reference>
<dbReference type="Pfam" id="PF12701">
    <property type="entry name" value="LSM14"/>
    <property type="match status" value="1"/>
</dbReference>
<comment type="function">
    <text evidence="6">As a component of the decapping complex, involved in the degradation of mRNAs. Promotes P-body formation. Translational repressor.</text>
</comment>
<feature type="domain" description="TFG box profile" evidence="12">
    <location>
        <begin position="453"/>
        <end position="473"/>
    </location>
</feature>
<dbReference type="PROSITE" id="PS51513">
    <property type="entry name" value="FFD"/>
    <property type="match status" value="1"/>
</dbReference>
<dbReference type="VEuPathDB" id="VectorBase:MDOMA2_019537"/>
<evidence type="ECO:0000256" key="2">
    <source>
        <dbReference type="ARBA" id="ARBA00010415"/>
    </source>
</evidence>
<feature type="compositionally biased region" description="Gly residues" evidence="9">
    <location>
        <begin position="494"/>
        <end position="504"/>
    </location>
</feature>
<evidence type="ECO:0000313" key="14">
    <source>
        <dbReference type="EnsemblMetazoa" id="MDOA004611-PF"/>
    </source>
</evidence>
<comment type="subcellular location">
    <subcellularLocation>
        <location evidence="1">Cytoplasm</location>
    </subcellularLocation>
</comment>
<evidence type="ECO:0000256" key="9">
    <source>
        <dbReference type="SAM" id="MobiDB-lite"/>
    </source>
</evidence>
<dbReference type="InterPro" id="IPR025609">
    <property type="entry name" value="Lsm14-like_N"/>
</dbReference>
<dbReference type="InterPro" id="IPR025761">
    <property type="entry name" value="FFD_box"/>
</dbReference>
<keyword evidence="3" id="KW-0963">Cytoplasm</keyword>
<sequence length="602" mass="65478">MSGGMPELGSKISLISKADIRYEGRLYTVDPQECTIALSSVRSFGTEDRETQFQIAPQSQIYDYILFRGTDIKDIRVINNSLPHPNDPAIMQVQLPNGQHVMPHLSMPSMNPQVPPMGAVGAYGNPFGSMGGLGAIGGASGSGAVPPSLAPGSGAPGPFMMGNQQVPPQQKLSQGQQSQAQQQQKQPISVIDMLAGASRSTTPISLISRKSPSADIGVQVNQQQQAHQQHNHNNQNQQQAHHHPNQHQNNAGHGGQSRDAGHKRPNYQNQRNGGGGGGNNQRNNARDRRDSGRMMDNYHNNHDGGGRNPYNQRGNNQGNPNRNNWNMHRGNMPNNMRNNRGMRSQMMSFRSTSGPGGMQKPPRNPIKFEQDFDFEQANNKFEELRSQLAKLKVGDEPKSEQMNGETDKKDDSGNETGAGDHEPEEEEITVGYDKTKSFFDNISCETAQDRAKNKNYDWRQERKLNSETFGVSSTRRGGYRGRGNSYYSRNAGNYNGGGGGGGYNRGYRGNNNYRNRSNNRNKMHNRDANNANGNMNAPNSNTTNPAGSNDSAANLKTQAQQPSTPSSSSAANTNTASSSKTVSSALADTKNQPQMAAVGAGQ</sequence>
<dbReference type="InterPro" id="IPR047575">
    <property type="entry name" value="Sm"/>
</dbReference>
<evidence type="ECO:0000256" key="7">
    <source>
        <dbReference type="PROSITE-ProRule" id="PRU00846"/>
    </source>
</evidence>